<dbReference type="GO" id="GO:0006298">
    <property type="term" value="P:mismatch repair"/>
    <property type="evidence" value="ECO:0007669"/>
    <property type="project" value="UniProtKB-UniRule"/>
</dbReference>
<keyword evidence="14" id="KW-1185">Reference proteome</keyword>
<dbReference type="InterPro" id="IPR016151">
    <property type="entry name" value="DNA_mismatch_repair_MutS_N"/>
</dbReference>
<evidence type="ECO:0000256" key="7">
    <source>
        <dbReference type="ARBA" id="ARBA00023204"/>
    </source>
</evidence>
<dbReference type="GO" id="GO:0005524">
    <property type="term" value="F:ATP binding"/>
    <property type="evidence" value="ECO:0007669"/>
    <property type="project" value="UniProtKB-UniRule"/>
</dbReference>
<dbReference type="Pfam" id="PF05188">
    <property type="entry name" value="MutS_II"/>
    <property type="match status" value="1"/>
</dbReference>
<dbReference type="SUPFAM" id="SSF53150">
    <property type="entry name" value="DNA repair protein MutS, domain II"/>
    <property type="match status" value="1"/>
</dbReference>
<dbReference type="Pfam" id="PF05192">
    <property type="entry name" value="MutS_III"/>
    <property type="match status" value="1"/>
</dbReference>
<keyword evidence="6 9" id="KW-0238">DNA-binding</keyword>
<keyword evidence="3 9" id="KW-0547">Nucleotide-binding</keyword>
<dbReference type="NCBIfam" id="NF003810">
    <property type="entry name" value="PRK05399.1"/>
    <property type="match status" value="1"/>
</dbReference>
<dbReference type="FunFam" id="3.40.1170.10:FF:000001">
    <property type="entry name" value="DNA mismatch repair protein MutS"/>
    <property type="match status" value="1"/>
</dbReference>
<evidence type="ECO:0000256" key="5">
    <source>
        <dbReference type="ARBA" id="ARBA00022840"/>
    </source>
</evidence>
<evidence type="ECO:0000256" key="6">
    <source>
        <dbReference type="ARBA" id="ARBA00023125"/>
    </source>
</evidence>
<dbReference type="PIRSF" id="PIRSF037677">
    <property type="entry name" value="DNA_mis_repair_Msh6"/>
    <property type="match status" value="1"/>
</dbReference>
<dbReference type="InterPro" id="IPR017261">
    <property type="entry name" value="DNA_mismatch_repair_MutS/MSH"/>
</dbReference>
<dbReference type="CDD" id="cd03284">
    <property type="entry name" value="ABC_MutS1"/>
    <property type="match status" value="1"/>
</dbReference>
<dbReference type="InterPro" id="IPR036187">
    <property type="entry name" value="DNA_mismatch_repair_MutS_sf"/>
</dbReference>
<evidence type="ECO:0000256" key="10">
    <source>
        <dbReference type="RuleBase" id="RU003756"/>
    </source>
</evidence>
<dbReference type="STRING" id="477974.Daud_0553"/>
<dbReference type="NCBIfam" id="TIGR01070">
    <property type="entry name" value="mutS1"/>
    <property type="match status" value="1"/>
</dbReference>
<evidence type="ECO:0000256" key="11">
    <source>
        <dbReference type="SAM" id="MobiDB-lite"/>
    </source>
</evidence>
<dbReference type="InterPro" id="IPR007861">
    <property type="entry name" value="DNA_mismatch_repair_MutS_clamp"/>
</dbReference>
<dbReference type="KEGG" id="dau:Daud_0553"/>
<dbReference type="FunFam" id="3.40.50.300:FF:000870">
    <property type="entry name" value="MutS protein homolog 4"/>
    <property type="match status" value="1"/>
</dbReference>
<dbReference type="GO" id="GO:0005829">
    <property type="term" value="C:cytosol"/>
    <property type="evidence" value="ECO:0007669"/>
    <property type="project" value="TreeGrafter"/>
</dbReference>
<dbReference type="InterPro" id="IPR007695">
    <property type="entry name" value="DNA_mismatch_repair_MutS-lik_N"/>
</dbReference>
<dbReference type="GO" id="GO:0140664">
    <property type="term" value="F:ATP-dependent DNA damage sensor activity"/>
    <property type="evidence" value="ECO:0007669"/>
    <property type="project" value="InterPro"/>
</dbReference>
<feature type="binding site" evidence="9">
    <location>
        <begin position="619"/>
        <end position="626"/>
    </location>
    <ligand>
        <name>ATP</name>
        <dbReference type="ChEBI" id="CHEBI:30616"/>
    </ligand>
</feature>
<evidence type="ECO:0000256" key="2">
    <source>
        <dbReference type="ARBA" id="ARBA00021982"/>
    </source>
</evidence>
<dbReference type="InterPro" id="IPR027417">
    <property type="entry name" value="P-loop_NTPase"/>
</dbReference>
<evidence type="ECO:0000256" key="1">
    <source>
        <dbReference type="ARBA" id="ARBA00006271"/>
    </source>
</evidence>
<dbReference type="eggNOG" id="COG0249">
    <property type="taxonomic scope" value="Bacteria"/>
</dbReference>
<accession>B1I292</accession>
<dbReference type="Pfam" id="PF01624">
    <property type="entry name" value="MutS_I"/>
    <property type="match status" value="1"/>
</dbReference>
<comment type="function">
    <text evidence="8 9">This protein is involved in the repair of mismatches in DNA. It is possible that it carries out the mismatch recognition step. This protein has a weak ATPase activity.</text>
</comment>
<feature type="domain" description="DNA mismatch repair proteins mutS family" evidence="12">
    <location>
        <begin position="693"/>
        <end position="709"/>
    </location>
</feature>
<dbReference type="InterPro" id="IPR000432">
    <property type="entry name" value="DNA_mismatch_repair_MutS_C"/>
</dbReference>
<dbReference type="GO" id="GO:0003684">
    <property type="term" value="F:damaged DNA binding"/>
    <property type="evidence" value="ECO:0007669"/>
    <property type="project" value="UniProtKB-UniRule"/>
</dbReference>
<dbReference type="SMART" id="SM00534">
    <property type="entry name" value="MUTSac"/>
    <property type="match status" value="1"/>
</dbReference>
<dbReference type="InterPro" id="IPR005748">
    <property type="entry name" value="DNA_mismatch_repair_MutS"/>
</dbReference>
<evidence type="ECO:0000313" key="13">
    <source>
        <dbReference type="EMBL" id="ACA59094.1"/>
    </source>
</evidence>
<dbReference type="OrthoDB" id="9802448at2"/>
<dbReference type="Pfam" id="PF05190">
    <property type="entry name" value="MutS_IV"/>
    <property type="match status" value="1"/>
</dbReference>
<dbReference type="InterPro" id="IPR036678">
    <property type="entry name" value="MutS_con_dom_sf"/>
</dbReference>
<sequence length="882" mass="97716">MAVTPMMRQYREIKSRYPDAILFFQMGDFFEMFFEDAEKAAPVLEVALTGRDAGELGRVPMCGIPVHAVENYLGKLVAGGYRVAICEQVEDAQAARGVVRREVTRVVTPGTLIERQLPDERGNNYLAAVGRAGHGWGLAAADVSTGDFIVGTYTGDTAWTRLVEELARLAPREVLLAGVPWGGEVPEPPRKFGDHVPAAVVTVPDPYLEAAAGTLEAHFGPDAVASASWARHPAARQAAGVLLVYLNETQKRVLSHLRYVRSPLPERHMLLDGATRRNLELTASRDGGRRHTLFGVLDHTVTAMGGRRLRQWLEQPLLVVEEIRERLDAVGRLAADRIKRETLRERLKGMYDIERLAGRVAYGTAHARDLLALSSSLEAMFGVRDLLKGEPGLLGRLAADIDPPAELVDLLKRALADDPPLSLREGGLIRAGYDPEVDRLREASTRAREWLAGLEAQERERTGIRSLKVGYNRVFGYYIEVTRANQHLVPEDYRRRQTLVNAERYITPELKEYESLILGARERMVELEYRLFVELRDRVHSELARIGRSARAVARLDALASLAEAAVRENYTAPVVDDADRIRIKNGRHPVVERVLGPGRFVPNDVLLDSDCRIMILTGPNMAGKSTYMRQVALIVLMAQIGSFVPAEAAEIGVVDRIFTRVGAADNLAGGESTFMVEMNECRAILEQATPSSLIVMDEVGRGTSTYDGMSLARALIEYLHRRVGAKTLFSTHYHELTTLDALPGVVNHTVTVAEEGDEIVFLHRVVPGKADRSYGIQVARLAGLPPAVIVRAREVLERLENGQAAERWKRSATAQLELFPRQKEHPVLSELRRLDVLNMTPLEALSKLDEWQRRLIRERTGGANAAPAGTRKKSRGSEGTS</sequence>
<dbReference type="AlphaFoldDB" id="B1I292"/>
<dbReference type="HOGENOM" id="CLU_002472_3_1_9"/>
<dbReference type="HAMAP" id="MF_00096">
    <property type="entry name" value="MutS"/>
    <property type="match status" value="1"/>
</dbReference>
<dbReference type="GO" id="GO:0030983">
    <property type="term" value="F:mismatched DNA binding"/>
    <property type="evidence" value="ECO:0007669"/>
    <property type="project" value="InterPro"/>
</dbReference>
<name>B1I292_DESAP</name>
<evidence type="ECO:0000313" key="14">
    <source>
        <dbReference type="Proteomes" id="UP000008544"/>
    </source>
</evidence>
<dbReference type="SUPFAM" id="SSF55271">
    <property type="entry name" value="DNA repair protein MutS, domain I"/>
    <property type="match status" value="1"/>
</dbReference>
<evidence type="ECO:0000256" key="4">
    <source>
        <dbReference type="ARBA" id="ARBA00022763"/>
    </source>
</evidence>
<comment type="similarity">
    <text evidence="1 9 10">Belongs to the DNA mismatch repair MutS family.</text>
</comment>
<dbReference type="Gene3D" id="1.10.1420.10">
    <property type="match status" value="2"/>
</dbReference>
<keyword evidence="7 9" id="KW-0234">DNA repair</keyword>
<keyword evidence="4 9" id="KW-0227">DNA damage</keyword>
<evidence type="ECO:0000259" key="12">
    <source>
        <dbReference type="PROSITE" id="PS00486"/>
    </source>
</evidence>
<dbReference type="SUPFAM" id="SSF52540">
    <property type="entry name" value="P-loop containing nucleoside triphosphate hydrolases"/>
    <property type="match status" value="1"/>
</dbReference>
<dbReference type="Gene3D" id="3.40.50.300">
    <property type="entry name" value="P-loop containing nucleotide triphosphate hydrolases"/>
    <property type="match status" value="1"/>
</dbReference>
<protein>
    <recommendedName>
        <fullName evidence="2 9">DNA mismatch repair protein MutS</fullName>
    </recommendedName>
</protein>
<dbReference type="PANTHER" id="PTHR11361:SF34">
    <property type="entry name" value="DNA MISMATCH REPAIR PROTEIN MSH1, MITOCHONDRIAL"/>
    <property type="match status" value="1"/>
</dbReference>
<dbReference type="SMART" id="SM00533">
    <property type="entry name" value="MUTSd"/>
    <property type="match status" value="1"/>
</dbReference>
<reference evidence="14" key="1">
    <citation type="submission" date="2007-10" db="EMBL/GenBank/DDBJ databases">
        <title>Complete sequence of chromosome of Desulforudis audaxviator MP104C.</title>
        <authorList>
            <person name="Copeland A."/>
            <person name="Lucas S."/>
            <person name="Lapidus A."/>
            <person name="Barry K."/>
            <person name="Glavina del Rio T."/>
            <person name="Dalin E."/>
            <person name="Tice H."/>
            <person name="Bruce D."/>
            <person name="Pitluck S."/>
            <person name="Lowry S.R."/>
            <person name="Larimer F."/>
            <person name="Land M.L."/>
            <person name="Hauser L."/>
            <person name="Kyrpides N."/>
            <person name="Ivanova N.N."/>
            <person name="Richardson P."/>
        </authorList>
    </citation>
    <scope>NUCLEOTIDE SEQUENCE [LARGE SCALE GENOMIC DNA]</scope>
    <source>
        <strain evidence="14">MP104C</strain>
    </source>
</reference>
<dbReference type="Proteomes" id="UP000008544">
    <property type="component" value="Chromosome"/>
</dbReference>
<evidence type="ECO:0000256" key="8">
    <source>
        <dbReference type="ARBA" id="ARBA00024647"/>
    </source>
</evidence>
<dbReference type="InterPro" id="IPR007860">
    <property type="entry name" value="DNA_mmatch_repair_MutS_con_dom"/>
</dbReference>
<dbReference type="SUPFAM" id="SSF48334">
    <property type="entry name" value="DNA repair protein MutS, domain III"/>
    <property type="match status" value="1"/>
</dbReference>
<organism evidence="13 14">
    <name type="scientific">Desulforudis audaxviator (strain MP104C)</name>
    <dbReference type="NCBI Taxonomy" id="477974"/>
    <lineage>
        <taxon>Bacteria</taxon>
        <taxon>Bacillati</taxon>
        <taxon>Bacillota</taxon>
        <taxon>Clostridia</taxon>
        <taxon>Thermoanaerobacterales</taxon>
        <taxon>Candidatus Desulforudaceae</taxon>
        <taxon>Candidatus Desulforudis</taxon>
    </lineage>
</organism>
<feature type="region of interest" description="Disordered" evidence="11">
    <location>
        <begin position="860"/>
        <end position="882"/>
    </location>
</feature>
<dbReference type="FunFam" id="1.10.1420.10:FF:000007">
    <property type="entry name" value="DNA mismatch repair protein MutS"/>
    <property type="match status" value="1"/>
</dbReference>
<proteinExistence type="inferred from homology"/>
<keyword evidence="5 9" id="KW-0067">ATP-binding</keyword>
<dbReference type="Gene3D" id="3.30.420.110">
    <property type="entry name" value="MutS, connector domain"/>
    <property type="match status" value="1"/>
</dbReference>
<dbReference type="Gene3D" id="3.40.1170.10">
    <property type="entry name" value="DNA repair protein MutS, domain I"/>
    <property type="match status" value="1"/>
</dbReference>
<dbReference type="InterPro" id="IPR007696">
    <property type="entry name" value="DNA_mismatch_repair_MutS_core"/>
</dbReference>
<dbReference type="Pfam" id="PF00488">
    <property type="entry name" value="MutS_V"/>
    <property type="match status" value="1"/>
</dbReference>
<reference evidence="13 14" key="2">
    <citation type="journal article" date="2008" name="Science">
        <title>Environmental genomics reveals a single-species ecosystem deep within Earth.</title>
        <authorList>
            <person name="Chivian D."/>
            <person name="Brodie E.L."/>
            <person name="Alm E.J."/>
            <person name="Culley D.E."/>
            <person name="Dehal P.S."/>
            <person name="Desantis T.Z."/>
            <person name="Gihring T.M."/>
            <person name="Lapidus A."/>
            <person name="Lin L.H."/>
            <person name="Lowry S.R."/>
            <person name="Moser D.P."/>
            <person name="Richardson P.M."/>
            <person name="Southam G."/>
            <person name="Wanger G."/>
            <person name="Pratt L.M."/>
            <person name="Andersen G.L."/>
            <person name="Hazen T.C."/>
            <person name="Brockman F.J."/>
            <person name="Arkin A.P."/>
            <person name="Onstott T.C."/>
        </authorList>
    </citation>
    <scope>NUCLEOTIDE SEQUENCE [LARGE SCALE GENOMIC DNA]</scope>
    <source>
        <strain evidence="13 14">MP104C</strain>
    </source>
</reference>
<dbReference type="InterPro" id="IPR045076">
    <property type="entry name" value="MutS"/>
</dbReference>
<gene>
    <name evidence="9" type="primary">mutS</name>
    <name evidence="13" type="ordered locus">Daud_0553</name>
</gene>
<dbReference type="PROSITE" id="PS00486">
    <property type="entry name" value="DNA_MISMATCH_REPAIR_2"/>
    <property type="match status" value="1"/>
</dbReference>
<evidence type="ECO:0000256" key="3">
    <source>
        <dbReference type="ARBA" id="ARBA00022741"/>
    </source>
</evidence>
<dbReference type="PANTHER" id="PTHR11361">
    <property type="entry name" value="DNA MISMATCH REPAIR PROTEIN MUTS FAMILY MEMBER"/>
    <property type="match status" value="1"/>
</dbReference>
<dbReference type="EMBL" id="CP000860">
    <property type="protein sequence ID" value="ACA59094.1"/>
    <property type="molecule type" value="Genomic_DNA"/>
</dbReference>
<evidence type="ECO:0000256" key="9">
    <source>
        <dbReference type="HAMAP-Rule" id="MF_00096"/>
    </source>
</evidence>